<keyword evidence="2" id="KW-1003">Cell membrane</keyword>
<feature type="domain" description="VWFD" evidence="12">
    <location>
        <begin position="20"/>
        <end position="198"/>
    </location>
</feature>
<protein>
    <recommendedName>
        <fullName evidence="8">Zonadhesin</fullName>
    </recommendedName>
</protein>
<feature type="compositionally biased region" description="Low complexity" evidence="9">
    <location>
        <begin position="1304"/>
        <end position="1327"/>
    </location>
</feature>
<dbReference type="InterPro" id="IPR000998">
    <property type="entry name" value="MAM_dom"/>
</dbReference>
<evidence type="ECO:0000256" key="3">
    <source>
        <dbReference type="ARBA" id="ARBA00022737"/>
    </source>
</evidence>
<name>A0A8C8IY82_ONCTS</name>
<feature type="domain" description="MAM" evidence="11">
    <location>
        <begin position="874"/>
        <end position="1032"/>
    </location>
</feature>
<dbReference type="InterPro" id="IPR014853">
    <property type="entry name" value="VWF/SSPO/ZAN-like_Cys-rich_dom"/>
</dbReference>
<dbReference type="Pfam" id="PF01826">
    <property type="entry name" value="TIL"/>
    <property type="match status" value="2"/>
</dbReference>
<feature type="domain" description="VWFD" evidence="12">
    <location>
        <begin position="1252"/>
        <end position="1471"/>
    </location>
</feature>
<dbReference type="InterPro" id="IPR050780">
    <property type="entry name" value="Mucin_vWF_Thrombospondin_sf"/>
</dbReference>
<dbReference type="InterPro" id="IPR036084">
    <property type="entry name" value="Ser_inhib-like_sf"/>
</dbReference>
<evidence type="ECO:0000256" key="10">
    <source>
        <dbReference type="SAM" id="SignalP"/>
    </source>
</evidence>
<evidence type="ECO:0000313" key="13">
    <source>
        <dbReference type="Ensembl" id="ENSOTSP00005085770.2"/>
    </source>
</evidence>
<dbReference type="InterPro" id="IPR001007">
    <property type="entry name" value="VWF_dom"/>
</dbReference>
<comment type="function">
    <text evidence="6">Binds in a species-specific manner to the zona pellucida of the egg. May be involved in gamete recognition and/or signaling.</text>
</comment>
<gene>
    <name evidence="13" type="primary">LOC112260411</name>
</gene>
<feature type="compositionally biased region" description="Basic and acidic residues" evidence="9">
    <location>
        <begin position="1332"/>
        <end position="1351"/>
    </location>
</feature>
<evidence type="ECO:0000256" key="1">
    <source>
        <dbReference type="ARBA" id="ARBA00004251"/>
    </source>
</evidence>
<evidence type="ECO:0000256" key="7">
    <source>
        <dbReference type="ARBA" id="ARBA00065625"/>
    </source>
</evidence>
<feature type="compositionally biased region" description="Pro residues" evidence="9">
    <location>
        <begin position="1089"/>
        <end position="1124"/>
    </location>
</feature>
<evidence type="ECO:0000256" key="6">
    <source>
        <dbReference type="ARBA" id="ARBA00057483"/>
    </source>
</evidence>
<dbReference type="Ensembl" id="ENSOTST00005093112.2">
    <property type="protein sequence ID" value="ENSOTSP00005085770.2"/>
    <property type="gene ID" value="ENSOTSG00005040468.2"/>
</dbReference>
<feature type="chain" id="PRO_5044302891" description="Zonadhesin" evidence="10">
    <location>
        <begin position="26"/>
        <end position="1471"/>
    </location>
</feature>
<evidence type="ECO:0000259" key="11">
    <source>
        <dbReference type="PROSITE" id="PS50060"/>
    </source>
</evidence>
<comment type="subunit">
    <text evidence="7">Probably forms covalent oligomers.</text>
</comment>
<dbReference type="InterPro" id="IPR013320">
    <property type="entry name" value="ConA-like_dom_sf"/>
</dbReference>
<keyword evidence="10" id="KW-0732">Signal</keyword>
<sequence length="1471" mass="161720">MLGGTYMGLLATAALLSLLQDGTYGSNFHYSTFDWANFRFVVPCTYVLARLCSSSETPLSHFSVEVKNEQRGNSSVSPVLQVNVEVENLRVSLHKRQNQRVMVNGIWKKLPLSLNGGTINIRGNAASVVLETNFNLFVSYDDSCAVHITVPASYSGKVCGMCGNFNHLRDDDYHTADGSEASTAATFGQSWQSRKACQSTVVPNECPPMDEAEYASESYCGSLVSRHGPFAECQSVLGAESYFRSCVAGMCGAGGGLEVLCEALQSYAEMCLKAGGPVPAWRNSTMCPLECGANSHYNACAEGCPEACSAMDAQGACGSCEERCECNPGFKLSGGRCVSAEDCGCWMNGVHYEKGATFMDGECDRVCQCMGGGGLQCSASSCADDEVCKVKEGVKGCFPSSPAICRVYGDPHYITFDGKAYTFQGGCSYTLAKTCGGHTPIQFSVTGQNWNPGSESSAKLAAVVLETKGLHLKIDNYSVTLNHVWQSLPIAVNGSYGEVKLYKKKQYTVMETTFGLQMLLDNHHRLFLQLDERYKGEMCGLCGTYSNDQGDDFLTPNGTKPETNEVTFANSWRVKSPEDDRCVASPPAPQPCDSHLDNQGYQECSKLLRDTFKPCHPFVHPTSYIDSCMSDHCASGGDMHVTCYSLKSYVTACQVASVTLPPWFNDTACDSLPGPPTKPPVTTPDNTFCPLDCNFDNSECGWEQIVQDSFDWRRQRGPTPSDLTGPTQDHTTGGGSYMYIEGNGVYYGDSARMISPKCQKGATKYCLRFWYHMYGQAKAMILNVYQLDEHNKHRKLWSKANNQGSTWYLAKVDINIDGSFQIIMEGIRGSDPQSDVAFDDISIHYGSCSGSSTGVAVPPPVEEGSFVPHPVCNFDCTFEEDLCSFTQLMTDSFDWTRHSGSTPTALTGPSADHTKGDDGHYLYIEASNVSNGDTARLLSSECSDPGLQCLQFWYHMSGSAETMGLHIYILQDRSTDRVWWKRNNQGNSWQLAQVDLRTTGPFQIIFEGRRGTTDQSDVAIDDVSLHRGHCEDLIEPTTPTENPVPADKSTIAPTPGPITMRPVTLRPTTAAPAPTNSTMPSKPSTTARPQPPRPTTERPQPPRPTTERPQPPRPTTARPQPPTTARPTPSCPNNSHFVPCISDCQPTCMHLHGPPDCHSDEHCIQGCVCDDGFVLRQRVCVPTQQCGCVDSNGNSHHFKESWYTEHCHQKCECVEDDGVGEIDCNNEYECDGDAICLQNEAGLYFCKSTGFSECSINGDSDYRTFNNKKHDFEGTNSHVLVQTTDLSKNQPDIYIKTINEIVNQDGDSSQGDSSQGDSSQGDSSNVDSSDEDDKHKDSMRRENSEDKHDRSDEDSDEDKSENNNRLRLRGLKIRVYNHIVEFRKNRKLVLDGRSTHAPVSPARGLRILESSSRIYLKTDFGLSVEFDGHSRAVIILPHTYKRRLGGLCGNFDGKKKNYMMKLNGKQAKIVK</sequence>
<evidence type="ECO:0000256" key="9">
    <source>
        <dbReference type="SAM" id="MobiDB-lite"/>
    </source>
</evidence>
<dbReference type="Gene3D" id="2.10.25.10">
    <property type="entry name" value="Laminin"/>
    <property type="match status" value="2"/>
</dbReference>
<reference evidence="13" key="2">
    <citation type="submission" date="2025-09" db="UniProtKB">
        <authorList>
            <consortium name="Ensembl"/>
        </authorList>
    </citation>
    <scope>IDENTIFICATION</scope>
</reference>
<dbReference type="FunFam" id="2.60.120.200:FF:000128">
    <property type="entry name" value="enteropeptidase isoform X2"/>
    <property type="match status" value="1"/>
</dbReference>
<dbReference type="PANTHER" id="PTHR11339:SF374">
    <property type="entry name" value="ZONADHESIN"/>
    <property type="match status" value="1"/>
</dbReference>
<keyword evidence="5" id="KW-0325">Glycoprotein</keyword>
<evidence type="ECO:0000256" key="5">
    <source>
        <dbReference type="ARBA" id="ARBA00023180"/>
    </source>
</evidence>
<dbReference type="Gene3D" id="2.60.120.200">
    <property type="match status" value="2"/>
</dbReference>
<dbReference type="SUPFAM" id="SSF49899">
    <property type="entry name" value="Concanavalin A-like lectins/glucanases"/>
    <property type="match status" value="2"/>
</dbReference>
<keyword evidence="3" id="KW-0677">Repeat</keyword>
<feature type="domain" description="MAM" evidence="11">
    <location>
        <begin position="691"/>
        <end position="850"/>
    </location>
</feature>
<dbReference type="SMART" id="SM00216">
    <property type="entry name" value="VWD"/>
    <property type="match status" value="3"/>
</dbReference>
<feature type="signal peptide" evidence="10">
    <location>
        <begin position="1"/>
        <end position="25"/>
    </location>
</feature>
<keyword evidence="14" id="KW-1185">Reference proteome</keyword>
<dbReference type="SMART" id="SM00215">
    <property type="entry name" value="VWC_out"/>
    <property type="match status" value="1"/>
</dbReference>
<dbReference type="Pfam" id="PF00629">
    <property type="entry name" value="MAM"/>
    <property type="match status" value="2"/>
</dbReference>
<dbReference type="InterPro" id="IPR001846">
    <property type="entry name" value="VWF_type-D"/>
</dbReference>
<dbReference type="GeneTree" id="ENSGT00940000156850"/>
<feature type="domain" description="VWFD" evidence="12">
    <location>
        <begin position="403"/>
        <end position="583"/>
    </location>
</feature>
<evidence type="ECO:0000256" key="8">
    <source>
        <dbReference type="ARBA" id="ARBA00067986"/>
    </source>
</evidence>
<dbReference type="PROSITE" id="PS51233">
    <property type="entry name" value="VWFD"/>
    <property type="match status" value="3"/>
</dbReference>
<feature type="region of interest" description="Disordered" evidence="9">
    <location>
        <begin position="1304"/>
        <end position="1362"/>
    </location>
</feature>
<dbReference type="PANTHER" id="PTHR11339">
    <property type="entry name" value="EXTRACELLULAR MATRIX GLYCOPROTEIN RELATED"/>
    <property type="match status" value="1"/>
</dbReference>
<dbReference type="GO" id="GO:0005886">
    <property type="term" value="C:plasma membrane"/>
    <property type="evidence" value="ECO:0007669"/>
    <property type="project" value="UniProtKB-SubCell"/>
</dbReference>
<dbReference type="CDD" id="cd06263">
    <property type="entry name" value="MAM"/>
    <property type="match status" value="2"/>
</dbReference>
<dbReference type="PROSITE" id="PS50060">
    <property type="entry name" value="MAM_2"/>
    <property type="match status" value="2"/>
</dbReference>
<keyword evidence="2" id="KW-0472">Membrane</keyword>
<dbReference type="InterPro" id="IPR002919">
    <property type="entry name" value="TIL_dom"/>
</dbReference>
<dbReference type="Pfam" id="PF12714">
    <property type="entry name" value="TILa"/>
    <property type="match status" value="1"/>
</dbReference>
<dbReference type="InterPro" id="IPR025615">
    <property type="entry name" value="TILa_dom"/>
</dbReference>
<dbReference type="Proteomes" id="UP000694402">
    <property type="component" value="Unassembled WGS sequence"/>
</dbReference>
<comment type="subcellular location">
    <subcellularLocation>
        <location evidence="1">Cell membrane</location>
        <topology evidence="1">Single-pass type I membrane protein</topology>
    </subcellularLocation>
</comment>
<dbReference type="PRINTS" id="PR00020">
    <property type="entry name" value="MAMDOMAIN"/>
</dbReference>
<evidence type="ECO:0000256" key="2">
    <source>
        <dbReference type="ARBA" id="ARBA00022475"/>
    </source>
</evidence>
<accession>A0A8C8IY82</accession>
<evidence type="ECO:0000313" key="14">
    <source>
        <dbReference type="Proteomes" id="UP000694402"/>
    </source>
</evidence>
<dbReference type="SMART" id="SM00832">
    <property type="entry name" value="C8"/>
    <property type="match status" value="2"/>
</dbReference>
<reference evidence="13" key="1">
    <citation type="submission" date="2025-08" db="UniProtKB">
        <authorList>
            <consortium name="Ensembl"/>
        </authorList>
    </citation>
    <scope>IDENTIFICATION</scope>
</reference>
<keyword evidence="4" id="KW-1015">Disulfide bond</keyword>
<dbReference type="Pfam" id="PF08742">
    <property type="entry name" value="C8"/>
    <property type="match status" value="2"/>
</dbReference>
<dbReference type="GO" id="GO:0031012">
    <property type="term" value="C:extracellular matrix"/>
    <property type="evidence" value="ECO:0007669"/>
    <property type="project" value="TreeGrafter"/>
</dbReference>
<dbReference type="SUPFAM" id="SSF57567">
    <property type="entry name" value="Serine protease inhibitors"/>
    <property type="match status" value="2"/>
</dbReference>
<dbReference type="Pfam" id="PF00094">
    <property type="entry name" value="VWD"/>
    <property type="match status" value="4"/>
</dbReference>
<organism evidence="13 14">
    <name type="scientific">Oncorhynchus tshawytscha</name>
    <name type="common">Chinook salmon</name>
    <name type="synonym">Salmo tshawytscha</name>
    <dbReference type="NCBI Taxonomy" id="74940"/>
    <lineage>
        <taxon>Eukaryota</taxon>
        <taxon>Metazoa</taxon>
        <taxon>Chordata</taxon>
        <taxon>Craniata</taxon>
        <taxon>Vertebrata</taxon>
        <taxon>Euteleostomi</taxon>
        <taxon>Actinopterygii</taxon>
        <taxon>Neopterygii</taxon>
        <taxon>Teleostei</taxon>
        <taxon>Protacanthopterygii</taxon>
        <taxon>Salmoniformes</taxon>
        <taxon>Salmonidae</taxon>
        <taxon>Salmoninae</taxon>
        <taxon>Oncorhynchus</taxon>
    </lineage>
</organism>
<dbReference type="AlphaFoldDB" id="A0A8C8IY82"/>
<dbReference type="CDD" id="cd19941">
    <property type="entry name" value="TIL"/>
    <property type="match status" value="2"/>
</dbReference>
<feature type="region of interest" description="Disordered" evidence="9">
    <location>
        <begin position="1033"/>
        <end position="1130"/>
    </location>
</feature>
<evidence type="ECO:0000259" key="12">
    <source>
        <dbReference type="PROSITE" id="PS51233"/>
    </source>
</evidence>
<proteinExistence type="predicted"/>
<evidence type="ECO:0000256" key="4">
    <source>
        <dbReference type="ARBA" id="ARBA00023157"/>
    </source>
</evidence>
<dbReference type="GO" id="GO:0005615">
    <property type="term" value="C:extracellular space"/>
    <property type="evidence" value="ECO:0007669"/>
    <property type="project" value="TreeGrafter"/>
</dbReference>
<dbReference type="SMART" id="SM00137">
    <property type="entry name" value="MAM"/>
    <property type="match status" value="2"/>
</dbReference>
<dbReference type="FunFam" id="2.10.25.10:FF:000055">
    <property type="entry name" value="alpha-tectorin isoform X1"/>
    <property type="match status" value="1"/>
</dbReference>